<organism evidence="1 2">
    <name type="scientific">Nocardia speluncae</name>
    <dbReference type="NCBI Taxonomy" id="419477"/>
    <lineage>
        <taxon>Bacteria</taxon>
        <taxon>Bacillati</taxon>
        <taxon>Actinomycetota</taxon>
        <taxon>Actinomycetes</taxon>
        <taxon>Mycobacteriales</taxon>
        <taxon>Nocardiaceae</taxon>
        <taxon>Nocardia</taxon>
    </lineage>
</organism>
<evidence type="ECO:0000313" key="1">
    <source>
        <dbReference type="EMBL" id="NKY36770.1"/>
    </source>
</evidence>
<dbReference type="AlphaFoldDB" id="A0A846XPZ3"/>
<dbReference type="Proteomes" id="UP000565715">
    <property type="component" value="Unassembled WGS sequence"/>
</dbReference>
<accession>A0A846XPZ3</accession>
<keyword evidence="2" id="KW-1185">Reference proteome</keyword>
<reference evidence="1 2" key="1">
    <citation type="submission" date="2020-04" db="EMBL/GenBank/DDBJ databases">
        <title>MicrobeNet Type strains.</title>
        <authorList>
            <person name="Nicholson A.C."/>
        </authorList>
    </citation>
    <scope>NUCLEOTIDE SEQUENCE [LARGE SCALE GENOMIC DNA]</scope>
    <source>
        <strain evidence="1 2">DSM 45078</strain>
    </source>
</reference>
<comment type="caution">
    <text evidence="1">The sequence shown here is derived from an EMBL/GenBank/DDBJ whole genome shotgun (WGS) entry which is preliminary data.</text>
</comment>
<gene>
    <name evidence="1" type="ORF">HGA13_27405</name>
</gene>
<dbReference type="RefSeq" id="WP_157112666.1">
    <property type="nucleotide sequence ID" value="NZ_JAAXOO010000007.1"/>
</dbReference>
<sequence>MNRLYTGAGLCVHPVACLVPGNDEKRRRRWRGVATGYEGAANAGYRGATGFEDAEVEGAGRVKRVSDEA</sequence>
<protein>
    <submittedName>
        <fullName evidence="1">Uncharacterized protein</fullName>
    </submittedName>
</protein>
<proteinExistence type="predicted"/>
<evidence type="ECO:0000313" key="2">
    <source>
        <dbReference type="Proteomes" id="UP000565715"/>
    </source>
</evidence>
<dbReference type="EMBL" id="JAAXOO010000007">
    <property type="protein sequence ID" value="NKY36770.1"/>
    <property type="molecule type" value="Genomic_DNA"/>
</dbReference>
<name>A0A846XPZ3_9NOCA</name>